<sequence length="1864" mass="206632">MYIQLVRNSLFFALLGKDRYKRVSVRLHLLLVWGLLWMATNTLHAQTIPKQLNLNSYESPARATEKITMQSGVNIGPAKNFDGQIVDQTTLPPSVTDAASWLTVSANQQIYTNECANLSASARPLTGKALQLDGVNDWLHLRTAFTPVDNFTWEAWVKPIGTHQIDAQSTTGTAGTAGQRYVAYPVAGDGWGTGHAGMGISVGTNGVSVYEQASNYMPALLVWQGTLSGWTHIAVVYQNRTPSLYINGVLVKTGLQSPRTAVHLSHVIGGAYAPYGVFQGLVDEVRIWSNARSATDIQTNFDKTIPKPSEQPSLLAYYPFDNDDILVPSIKNLGSTDSANDPIPYNNIAQVTSDLTALSTAPPLIWTPGSGSPALSTPDADGTYKLCNLSVGTYTYQVSVTKPDGTVEQQTITVTVKPALPGLSGPTEDMNYIVENTPLIEGVTVDAVTGELTQNYPVNQLSKGISYFDELGRPLQSIIPEGSAEINGVRKDIVTPVEYDVFGRELKKYMPYAASALSAGSYYRSNNTVFTEQATFYTNQKGDNVAFTEVQMESSPLGRVLQQSTPGTDWRIQDRADPYNALNKTAKTLQRTNSANEVREWRYNFTTRQATSTKYYDYDCLNGVCEGQLQVSEVYDEHNRRTILYKDEEGHIVLKKVQEDDTGTSFLSTYYIYDDLGLLRYVVPPQATALLEQSGSFTLDFDADFTHRWCFAYHYDGRGRMVEKRVPGSEIVYMIYNQRDELVLTQDGRQRQGLDENGVLGSGAPVWFFTKYDAFGRVVMNGTWRDSRSSSSWLRTAEDRIYWQSQVNGQTTLYETRTTSNAVEGYSSNAFPQSGFTPLSVNYFDDYLFANIANFPYKTALLVPPAGFDANPITALPDHADFVKGRPTASKVKILGSQSISGSWQMNVRYYDKYGRVIQTVSDNHTGGRDRAYSRYSFDGKVLETYMYHENPRAGSRKELIVRTRNQYDHTGRVTATYQKTASQAEQLLSVPTYNEVGEITQKQLGMVTSQTSGSFVTAPLQIVDYRYNIRGWLTHINDAALSTTSGQPADLFGMELSYNQGVASTKRQYNGNIASQKWMSSFDKVSRQYVYSYDALNRLKEADYTSTATTNELYSLQNMEYDKNGNITRLERYGAISFNASGKATGFGLVDKLTYSYGTGTNQSNRLLAVADGSNNPTNGQAGDFAEPTTQLGEEYLYDVNGNLTEDRNKNIQVDYNHMNLPIRIRFTTSSNRIEYVYNAAGVKLQKLVFNAVTTTTTITDYLGGMVYESDRLQFIPTAEGRVLPPEQIAAADYAYEYHYKDHLGNLRLAFRKGNAARFFASMEPSQKVREESEFAGLDDNIRSSDPNSCGTGTTVKLTTQRPIGPMRILQVRKGDKISAGVWGYYLSSSSSNSGSNFQLFLQNTGNNPAGQAKEGGGSWPTLQVGLAMTPFSGGNSTPKGYLRIKAYSSTGAELPLPDNDRSFYLTTGTDCQHLVSGDYIVKEDGYVRIFLGNESDGEVYFDNFEIKYEERLIVQENHYDPWGLNLVGIETQGNPNDKFQYNGKEKQEEFGLNWMDYGARMYDAQLGRWHAVDPAADMMRRFSPYNYCFDNPIRFTDPDGMLPGDESRKPGRDDFGNVTFSGGASFEDGFMVGSTGGGDDGGKNDGGKKTGGKGDGKGNKKANLKSSSSKKQPGTVIMFSGAVLSVPLQDTPSQTLAEIQNSIEGAEATTIYMWYYLLRGWGVFDDAVENLKKYHDKSAPLIVYGYSRGGMAALDFVRRLKDENFTVDLLITIDAANGLLFSNSIDRSVPDNVVKAVSFYQTSIINPLGSFGKPNTKMSTSTTLENHDWTTKKYKGNRMTHGNIDEATQTEVINLINSTLNK</sequence>
<feature type="region of interest" description="Disordered" evidence="1">
    <location>
        <begin position="1600"/>
        <end position="1620"/>
    </location>
</feature>
<feature type="domain" description="DUF6443" evidence="2">
    <location>
        <begin position="452"/>
        <end position="575"/>
    </location>
</feature>
<accession>A0ABT7CGK5</accession>
<dbReference type="RefSeq" id="WP_313994293.1">
    <property type="nucleotide sequence ID" value="NZ_JASJOT010000004.1"/>
</dbReference>
<keyword evidence="4" id="KW-1185">Reference proteome</keyword>
<name>A0ABT7CGK5_9BACT</name>
<dbReference type="NCBIfam" id="TIGR03696">
    <property type="entry name" value="Rhs_assc_core"/>
    <property type="match status" value="1"/>
</dbReference>
<dbReference type="Pfam" id="PF13385">
    <property type="entry name" value="Laminin_G_3"/>
    <property type="match status" value="1"/>
</dbReference>
<dbReference type="SUPFAM" id="SSF53474">
    <property type="entry name" value="alpha/beta-Hydrolases"/>
    <property type="match status" value="1"/>
</dbReference>
<feature type="region of interest" description="Disordered" evidence="1">
    <location>
        <begin position="1633"/>
        <end position="1674"/>
    </location>
</feature>
<dbReference type="InterPro" id="IPR029058">
    <property type="entry name" value="AB_hydrolase_fold"/>
</dbReference>
<dbReference type="Gene3D" id="2.60.120.200">
    <property type="match status" value="1"/>
</dbReference>
<dbReference type="Pfam" id="PF20041">
    <property type="entry name" value="DUF6443"/>
    <property type="match status" value="1"/>
</dbReference>
<feature type="compositionally biased region" description="Basic and acidic residues" evidence="1">
    <location>
        <begin position="1607"/>
        <end position="1617"/>
    </location>
</feature>
<dbReference type="InterPro" id="IPR045619">
    <property type="entry name" value="DUF6443"/>
</dbReference>
<protein>
    <submittedName>
        <fullName evidence="3">DUF6443 domain-containing protein</fullName>
    </submittedName>
</protein>
<dbReference type="EMBL" id="JASJOT010000004">
    <property type="protein sequence ID" value="MDJ1492871.1"/>
    <property type="molecule type" value="Genomic_DNA"/>
</dbReference>
<dbReference type="Proteomes" id="UP001228581">
    <property type="component" value="Unassembled WGS sequence"/>
</dbReference>
<comment type="caution">
    <text evidence="3">The sequence shown here is derived from an EMBL/GenBank/DDBJ whole genome shotgun (WGS) entry which is preliminary data.</text>
</comment>
<evidence type="ECO:0000313" key="4">
    <source>
        <dbReference type="Proteomes" id="UP001228581"/>
    </source>
</evidence>
<gene>
    <name evidence="3" type="ORF">QNI19_08010</name>
</gene>
<evidence type="ECO:0000259" key="2">
    <source>
        <dbReference type="Pfam" id="PF20041"/>
    </source>
</evidence>
<reference evidence="3 4" key="1">
    <citation type="submission" date="2023-05" db="EMBL/GenBank/DDBJ databases">
        <authorList>
            <person name="Zhang X."/>
        </authorList>
    </citation>
    <scope>NUCLEOTIDE SEQUENCE [LARGE SCALE GENOMIC DNA]</scope>
    <source>
        <strain evidence="3 4">DM2B3-1</strain>
    </source>
</reference>
<dbReference type="InterPro" id="IPR013320">
    <property type="entry name" value="ConA-like_dom_sf"/>
</dbReference>
<dbReference type="SUPFAM" id="SSF49899">
    <property type="entry name" value="Concanavalin A-like lectins/glucanases"/>
    <property type="match status" value="1"/>
</dbReference>
<proteinExistence type="predicted"/>
<organism evidence="3 4">
    <name type="scientific">Xanthocytophaga flava</name>
    <dbReference type="NCBI Taxonomy" id="3048013"/>
    <lineage>
        <taxon>Bacteria</taxon>
        <taxon>Pseudomonadati</taxon>
        <taxon>Bacteroidota</taxon>
        <taxon>Cytophagia</taxon>
        <taxon>Cytophagales</taxon>
        <taxon>Rhodocytophagaceae</taxon>
        <taxon>Xanthocytophaga</taxon>
    </lineage>
</organism>
<dbReference type="InterPro" id="IPR022385">
    <property type="entry name" value="Rhs_assc_core"/>
</dbReference>
<feature type="compositionally biased region" description="Basic and acidic residues" evidence="1">
    <location>
        <begin position="1642"/>
        <end position="1660"/>
    </location>
</feature>
<dbReference type="Gene3D" id="2.180.10.10">
    <property type="entry name" value="RHS repeat-associated core"/>
    <property type="match status" value="2"/>
</dbReference>
<evidence type="ECO:0000313" key="3">
    <source>
        <dbReference type="EMBL" id="MDJ1492871.1"/>
    </source>
</evidence>
<evidence type="ECO:0000256" key="1">
    <source>
        <dbReference type="SAM" id="MobiDB-lite"/>
    </source>
</evidence>